<dbReference type="Pfam" id="PF13472">
    <property type="entry name" value="Lipase_GDSL_2"/>
    <property type="match status" value="1"/>
</dbReference>
<dbReference type="Proteomes" id="UP001168167">
    <property type="component" value="Unassembled WGS sequence"/>
</dbReference>
<comment type="caution">
    <text evidence="2">The sequence shown here is derived from an EMBL/GenBank/DDBJ whole genome shotgun (WGS) entry which is preliminary data.</text>
</comment>
<dbReference type="InterPro" id="IPR013830">
    <property type="entry name" value="SGNH_hydro"/>
</dbReference>
<gene>
    <name evidence="2" type="ORF">NQX30_05365</name>
</gene>
<sequence>MKAILIAIVAVVTLFAPVRADSPVIITAFGDSLAAGYGLKKNEGFVPVLQAHLREQGLPVKVINAAIAGDTTSDALARVDWMLEDKPDIVIVEFGANDMFRGIPIALTQKNFDAIIRRIQQTGAHVLLAGMFAPNNYGEKYKSNFKDLYKKLSVKYDVPLYPFFLFGVALQQALNLPDGIHPNADGVKIIVNNIAPQVAGMVRNLRQE</sequence>
<dbReference type="Gene3D" id="3.40.50.1110">
    <property type="entry name" value="SGNH hydrolase"/>
    <property type="match status" value="1"/>
</dbReference>
<dbReference type="SUPFAM" id="SSF52266">
    <property type="entry name" value="SGNH hydrolase"/>
    <property type="match status" value="1"/>
</dbReference>
<evidence type="ECO:0000259" key="1">
    <source>
        <dbReference type="Pfam" id="PF13472"/>
    </source>
</evidence>
<evidence type="ECO:0000313" key="2">
    <source>
        <dbReference type="EMBL" id="MDM5147795.1"/>
    </source>
</evidence>
<dbReference type="PANTHER" id="PTHR30383:SF24">
    <property type="entry name" value="THIOESTERASE 1_PROTEASE 1_LYSOPHOSPHOLIPASE L1"/>
    <property type="match status" value="1"/>
</dbReference>
<organism evidence="2 3">
    <name type="scientific">Candidatus Doriopsillibacter californiensis</name>
    <dbReference type="NCBI Taxonomy" id="2970740"/>
    <lineage>
        <taxon>Bacteria</taxon>
        <taxon>Pseudomonadati</taxon>
        <taxon>Pseudomonadota</taxon>
        <taxon>Gammaproteobacteria</taxon>
        <taxon>Candidatus Tethybacterales</taxon>
        <taxon>Candidatus Persebacteraceae</taxon>
        <taxon>Candidatus Doriopsillibacter</taxon>
    </lineage>
</organism>
<name>A0ABT7QN10_9GAMM</name>
<dbReference type="InterPro" id="IPR036514">
    <property type="entry name" value="SGNH_hydro_sf"/>
</dbReference>
<dbReference type="InterPro" id="IPR051532">
    <property type="entry name" value="Ester_Hydrolysis_Enzymes"/>
</dbReference>
<feature type="domain" description="SGNH hydrolase-type esterase" evidence="1">
    <location>
        <begin position="28"/>
        <end position="188"/>
    </location>
</feature>
<proteinExistence type="predicted"/>
<accession>A0ABT7QN10</accession>
<dbReference type="EMBL" id="JANQAO010000003">
    <property type="protein sequence ID" value="MDM5147795.1"/>
    <property type="molecule type" value="Genomic_DNA"/>
</dbReference>
<reference evidence="2" key="2">
    <citation type="journal article" date="2023" name="Microbiome">
        <title>Synthase-selected sorting approach identifies a beta-lactone synthase in a nudibranch symbiotic bacterium.</title>
        <authorList>
            <person name="Dzunkova M."/>
            <person name="La Clair J.J."/>
            <person name="Tyml T."/>
            <person name="Doud D."/>
            <person name="Schulz F."/>
            <person name="Piquer-Esteban S."/>
            <person name="Porcel Sanchis D."/>
            <person name="Osborn A."/>
            <person name="Robinson D."/>
            <person name="Louie K.B."/>
            <person name="Bowen B.P."/>
            <person name="Bowers R.M."/>
            <person name="Lee J."/>
            <person name="Arnau V."/>
            <person name="Diaz-Villanueva W."/>
            <person name="Stepanauskas R."/>
            <person name="Gosliner T."/>
            <person name="Date S.V."/>
            <person name="Northen T.R."/>
            <person name="Cheng J.F."/>
            <person name="Burkart M.D."/>
            <person name="Woyke T."/>
        </authorList>
    </citation>
    <scope>NUCLEOTIDE SEQUENCE</scope>
    <source>
        <strain evidence="2">Df01</strain>
    </source>
</reference>
<reference evidence="2" key="1">
    <citation type="submission" date="2022-08" db="EMBL/GenBank/DDBJ databases">
        <authorList>
            <person name="Dzunkova M."/>
            <person name="La Clair J."/>
            <person name="Tyml T."/>
            <person name="Doud D."/>
            <person name="Schulz F."/>
            <person name="Piquer S."/>
            <person name="Porcel Sanchis D."/>
            <person name="Osborn A."/>
            <person name="Robinson D."/>
            <person name="Louie K.B."/>
            <person name="Bowen B.P."/>
            <person name="Bowers R."/>
            <person name="Lee J."/>
            <person name="Arnau Llombart V."/>
            <person name="Diaz Villanueva W."/>
            <person name="Gosliner T."/>
            <person name="Northen T."/>
            <person name="Cheng J.-F."/>
            <person name="Burkart M.D."/>
            <person name="Woyke T."/>
        </authorList>
    </citation>
    <scope>NUCLEOTIDE SEQUENCE</scope>
    <source>
        <strain evidence="2">Df01</strain>
    </source>
</reference>
<dbReference type="PANTHER" id="PTHR30383">
    <property type="entry name" value="THIOESTERASE 1/PROTEASE 1/LYSOPHOSPHOLIPASE L1"/>
    <property type="match status" value="1"/>
</dbReference>
<evidence type="ECO:0000313" key="3">
    <source>
        <dbReference type="Proteomes" id="UP001168167"/>
    </source>
</evidence>
<keyword evidence="3" id="KW-1185">Reference proteome</keyword>
<dbReference type="CDD" id="cd01822">
    <property type="entry name" value="Lysophospholipase_L1_like"/>
    <property type="match status" value="1"/>
</dbReference>
<protein>
    <submittedName>
        <fullName evidence="2">Arylesterase</fullName>
    </submittedName>
</protein>